<comment type="caution">
    <text evidence="1">The sequence shown here is derived from an EMBL/GenBank/DDBJ whole genome shotgun (WGS) entry which is preliminary data.</text>
</comment>
<dbReference type="EMBL" id="AMCI01004310">
    <property type="protein sequence ID" value="EJW98337.1"/>
    <property type="molecule type" value="Genomic_DNA"/>
</dbReference>
<proteinExistence type="predicted"/>
<protein>
    <submittedName>
        <fullName evidence="1">Uncharacterized protein</fullName>
    </submittedName>
</protein>
<gene>
    <name evidence="1" type="ORF">EVA_13556</name>
</gene>
<evidence type="ECO:0000313" key="1">
    <source>
        <dbReference type="EMBL" id="EJW98337.1"/>
    </source>
</evidence>
<name>J9G989_9ZZZZ</name>
<sequence>MECGDSVWLIIKLLYSFAKCGFKLKVLLEVVVPKLIVYLYYIIELLRVLLIALPKLVDMLLRNSLYLFPSLLYILEAVI</sequence>
<accession>J9G989</accession>
<dbReference type="AlphaFoldDB" id="J9G989"/>
<organism evidence="1">
    <name type="scientific">gut metagenome</name>
    <dbReference type="NCBI Taxonomy" id="749906"/>
    <lineage>
        <taxon>unclassified sequences</taxon>
        <taxon>metagenomes</taxon>
        <taxon>organismal metagenomes</taxon>
    </lineage>
</organism>
<reference evidence="1" key="1">
    <citation type="journal article" date="2012" name="PLoS ONE">
        <title>Gene sets for utilization of primary and secondary nutrition supplies in the distal gut of endangered iberian lynx.</title>
        <authorList>
            <person name="Alcaide M."/>
            <person name="Messina E."/>
            <person name="Richter M."/>
            <person name="Bargiela R."/>
            <person name="Peplies J."/>
            <person name="Huws S.A."/>
            <person name="Newbold C.J."/>
            <person name="Golyshin P.N."/>
            <person name="Simon M.A."/>
            <person name="Lopez G."/>
            <person name="Yakimov M.M."/>
            <person name="Ferrer M."/>
        </authorList>
    </citation>
    <scope>NUCLEOTIDE SEQUENCE</scope>
</reference>